<evidence type="ECO:0000313" key="3">
    <source>
        <dbReference type="Proteomes" id="UP000216433"/>
    </source>
</evidence>
<protein>
    <submittedName>
        <fullName evidence="2">Uncharacterized protein</fullName>
    </submittedName>
</protein>
<feature type="compositionally biased region" description="Low complexity" evidence="1">
    <location>
        <begin position="32"/>
        <end position="41"/>
    </location>
</feature>
<reference evidence="2 3" key="1">
    <citation type="submission" date="2017-06" db="EMBL/GenBank/DDBJ databases">
        <title>Genome sequencing and assembly of Stenotrophomonas maltophilia DF07.</title>
        <authorList>
            <person name="Iyer R."/>
        </authorList>
    </citation>
    <scope>NUCLEOTIDE SEQUENCE [LARGE SCALE GENOMIC DNA]</scope>
    <source>
        <strain evidence="2 3">DF07</strain>
    </source>
</reference>
<feature type="compositionally biased region" description="Basic and acidic residues" evidence="1">
    <location>
        <begin position="14"/>
        <end position="25"/>
    </location>
</feature>
<name>A0A270NPY8_STEMA</name>
<feature type="region of interest" description="Disordered" evidence="1">
    <location>
        <begin position="1"/>
        <end position="68"/>
    </location>
</feature>
<evidence type="ECO:0000256" key="1">
    <source>
        <dbReference type="SAM" id="MobiDB-lite"/>
    </source>
</evidence>
<gene>
    <name evidence="2" type="ORF">CEK00_02410</name>
</gene>
<dbReference type="Proteomes" id="UP000216433">
    <property type="component" value="Unassembled WGS sequence"/>
</dbReference>
<accession>A0A270NPY8</accession>
<organism evidence="2 3">
    <name type="scientific">Stenotrophomonas maltophilia</name>
    <name type="common">Pseudomonas maltophilia</name>
    <name type="synonym">Xanthomonas maltophilia</name>
    <dbReference type="NCBI Taxonomy" id="40324"/>
    <lineage>
        <taxon>Bacteria</taxon>
        <taxon>Pseudomonadati</taxon>
        <taxon>Pseudomonadota</taxon>
        <taxon>Gammaproteobacteria</taxon>
        <taxon>Lysobacterales</taxon>
        <taxon>Lysobacteraceae</taxon>
        <taxon>Stenotrophomonas</taxon>
        <taxon>Stenotrophomonas maltophilia group</taxon>
    </lineage>
</organism>
<dbReference type="EMBL" id="NJGC01000002">
    <property type="protein sequence ID" value="PAM74206.1"/>
    <property type="molecule type" value="Genomic_DNA"/>
</dbReference>
<dbReference type="AlphaFoldDB" id="A0A270NPY8"/>
<evidence type="ECO:0000313" key="2">
    <source>
        <dbReference type="EMBL" id="PAM74206.1"/>
    </source>
</evidence>
<sequence length="68" mass="7286">MSAMDGATEPPGTDSRRPPQPDPPRHPTGSPLLLRLLLLRLPASGRHYRGGRAQPGRSPPQRPCGSGR</sequence>
<comment type="caution">
    <text evidence="2">The sequence shown here is derived from an EMBL/GenBank/DDBJ whole genome shotgun (WGS) entry which is preliminary data.</text>
</comment>
<proteinExistence type="predicted"/>